<proteinExistence type="predicted"/>
<dbReference type="SUPFAM" id="SSF56300">
    <property type="entry name" value="Metallo-dependent phosphatases"/>
    <property type="match status" value="1"/>
</dbReference>
<evidence type="ECO:0000259" key="1">
    <source>
        <dbReference type="Pfam" id="PF00149"/>
    </source>
</evidence>
<protein>
    <submittedName>
        <fullName evidence="2">Serine/threonine protein phosphatase</fullName>
    </submittedName>
</protein>
<dbReference type="Gene3D" id="3.60.21.10">
    <property type="match status" value="1"/>
</dbReference>
<dbReference type="EMBL" id="BSNN01000006">
    <property type="protein sequence ID" value="GLQ35835.1"/>
    <property type="molecule type" value="Genomic_DNA"/>
</dbReference>
<name>A0ABQ5VWU7_9RHOB</name>
<gene>
    <name evidence="2" type="ORF">GCM10007939_21190</name>
</gene>
<dbReference type="RefSeq" id="WP_284378862.1">
    <property type="nucleotide sequence ID" value="NZ_BSNN01000006.1"/>
</dbReference>
<dbReference type="PANTHER" id="PTHR42850">
    <property type="entry name" value="METALLOPHOSPHOESTERASE"/>
    <property type="match status" value="1"/>
</dbReference>
<dbReference type="InterPro" id="IPR029052">
    <property type="entry name" value="Metallo-depent_PP-like"/>
</dbReference>
<sequence>MTDTFYAIGDIHGDLVQLKQIHARITEDISRHAVENYKIIHIGDLVDRRPDSKGVIDYLMAGIERGEPWIVLKGNHDRLFQWFFEDYNRKDANLRPDYDWLTPRMGGRDTLRSYFIEVAPEGPLDKEALLQEAKIAVPQAHLDFIKNLPLSFETDHFFFCHAGINLDRPLNEQSEDDLLWIRKNWLENPAPAEKMIIHGHTIVPEVSRYINRINIDTGAAYGDVLSAVVVQGDQVLNLLETGRAPIKYA</sequence>
<dbReference type="InterPro" id="IPR004843">
    <property type="entry name" value="Calcineurin-like_PHP"/>
</dbReference>
<dbReference type="InterPro" id="IPR050126">
    <property type="entry name" value="Ap4A_hydrolase"/>
</dbReference>
<feature type="domain" description="Calcineurin-like phosphoesterase" evidence="1">
    <location>
        <begin position="5"/>
        <end position="209"/>
    </location>
</feature>
<evidence type="ECO:0000313" key="3">
    <source>
        <dbReference type="Proteomes" id="UP001156694"/>
    </source>
</evidence>
<keyword evidence="3" id="KW-1185">Reference proteome</keyword>
<dbReference type="Pfam" id="PF00149">
    <property type="entry name" value="Metallophos"/>
    <property type="match status" value="1"/>
</dbReference>
<comment type="caution">
    <text evidence="2">The sequence shown here is derived from an EMBL/GenBank/DDBJ whole genome shotgun (WGS) entry which is preliminary data.</text>
</comment>
<accession>A0ABQ5VWU7</accession>
<reference evidence="3" key="1">
    <citation type="journal article" date="2019" name="Int. J. Syst. Evol. Microbiol.">
        <title>The Global Catalogue of Microorganisms (GCM) 10K type strain sequencing project: providing services to taxonomists for standard genome sequencing and annotation.</title>
        <authorList>
            <consortium name="The Broad Institute Genomics Platform"/>
            <consortium name="The Broad Institute Genome Sequencing Center for Infectious Disease"/>
            <person name="Wu L."/>
            <person name="Ma J."/>
        </authorList>
    </citation>
    <scope>NUCLEOTIDE SEQUENCE [LARGE SCALE GENOMIC DNA]</scope>
    <source>
        <strain evidence="3">NBRC 110140</strain>
    </source>
</reference>
<dbReference type="Proteomes" id="UP001156694">
    <property type="component" value="Unassembled WGS sequence"/>
</dbReference>
<organism evidence="2 3">
    <name type="scientific">Amylibacter marinus</name>
    <dbReference type="NCBI Taxonomy" id="1475483"/>
    <lineage>
        <taxon>Bacteria</taxon>
        <taxon>Pseudomonadati</taxon>
        <taxon>Pseudomonadota</taxon>
        <taxon>Alphaproteobacteria</taxon>
        <taxon>Rhodobacterales</taxon>
        <taxon>Paracoccaceae</taxon>
        <taxon>Amylibacter</taxon>
    </lineage>
</organism>
<evidence type="ECO:0000313" key="2">
    <source>
        <dbReference type="EMBL" id="GLQ35835.1"/>
    </source>
</evidence>
<dbReference type="PANTHER" id="PTHR42850:SF4">
    <property type="entry name" value="ZINC-DEPENDENT ENDOPOLYPHOSPHATASE"/>
    <property type="match status" value="1"/>
</dbReference>